<dbReference type="PANTHER" id="PTHR47506:SF1">
    <property type="entry name" value="HTH-TYPE TRANSCRIPTIONAL REGULATOR YJDC"/>
    <property type="match status" value="1"/>
</dbReference>
<keyword evidence="1" id="KW-0805">Transcription regulation</keyword>
<dbReference type="InterPro" id="IPR036271">
    <property type="entry name" value="Tet_transcr_reg_TetR-rel_C_sf"/>
</dbReference>
<protein>
    <submittedName>
        <fullName evidence="6">TetR family transcriptional regulator</fullName>
    </submittedName>
</protein>
<dbReference type="Pfam" id="PF00440">
    <property type="entry name" value="TetR_N"/>
    <property type="match status" value="1"/>
</dbReference>
<evidence type="ECO:0000256" key="2">
    <source>
        <dbReference type="ARBA" id="ARBA00023125"/>
    </source>
</evidence>
<evidence type="ECO:0000313" key="7">
    <source>
        <dbReference type="Proteomes" id="UP000292027"/>
    </source>
</evidence>
<dbReference type="PANTHER" id="PTHR47506">
    <property type="entry name" value="TRANSCRIPTIONAL REGULATORY PROTEIN"/>
    <property type="match status" value="1"/>
</dbReference>
<evidence type="ECO:0000256" key="3">
    <source>
        <dbReference type="ARBA" id="ARBA00023163"/>
    </source>
</evidence>
<dbReference type="InterPro" id="IPR001647">
    <property type="entry name" value="HTH_TetR"/>
</dbReference>
<dbReference type="EMBL" id="SHKR01000016">
    <property type="protein sequence ID" value="RZU10304.1"/>
    <property type="molecule type" value="Genomic_DNA"/>
</dbReference>
<dbReference type="AlphaFoldDB" id="A0A4Q7WJM0"/>
<comment type="caution">
    <text evidence="6">The sequence shown here is derived from an EMBL/GenBank/DDBJ whole genome shotgun (WGS) entry which is preliminary data.</text>
</comment>
<keyword evidence="3" id="KW-0804">Transcription</keyword>
<dbReference type="SUPFAM" id="SSF48498">
    <property type="entry name" value="Tetracyclin repressor-like, C-terminal domain"/>
    <property type="match status" value="1"/>
</dbReference>
<dbReference type="Proteomes" id="UP000292027">
    <property type="component" value="Unassembled WGS sequence"/>
</dbReference>
<accession>A0A4Q7WJM0</accession>
<keyword evidence="2 4" id="KW-0238">DNA-binding</keyword>
<sequence>MLGGMPRPRTFDEDRAIDAAMRVFWSAGYEATSTQDLCEATGLGRSSIYNTFSSKRDLFDRALRRYVDQFTAAQLEVIEDAAVPLRERVRRILWTAVEPEPDDPAGCFVINTIVELGPKDAEIIDLLDRDHESKLTALTNAIRAAQAGGELDPEQSATGLATYVFTVLGGLRVAARRGADRASQQAVVEATLRSF</sequence>
<dbReference type="SUPFAM" id="SSF46689">
    <property type="entry name" value="Homeodomain-like"/>
    <property type="match status" value="1"/>
</dbReference>
<dbReference type="GO" id="GO:0003677">
    <property type="term" value="F:DNA binding"/>
    <property type="evidence" value="ECO:0007669"/>
    <property type="project" value="UniProtKB-UniRule"/>
</dbReference>
<name>A0A4Q7WJM0_9ACTN</name>
<evidence type="ECO:0000256" key="1">
    <source>
        <dbReference type="ARBA" id="ARBA00023015"/>
    </source>
</evidence>
<feature type="domain" description="HTH tetR-type" evidence="5">
    <location>
        <begin position="10"/>
        <end position="70"/>
    </location>
</feature>
<dbReference type="InterPro" id="IPR011075">
    <property type="entry name" value="TetR_C"/>
</dbReference>
<gene>
    <name evidence="6" type="ORF">EV645_6766</name>
</gene>
<proteinExistence type="predicted"/>
<dbReference type="InterPro" id="IPR009057">
    <property type="entry name" value="Homeodomain-like_sf"/>
</dbReference>
<evidence type="ECO:0000259" key="5">
    <source>
        <dbReference type="PROSITE" id="PS50977"/>
    </source>
</evidence>
<reference evidence="6 7" key="1">
    <citation type="journal article" date="2015" name="Stand. Genomic Sci.">
        <title>Genomic Encyclopedia of Bacterial and Archaeal Type Strains, Phase III: the genomes of soil and plant-associated and newly described type strains.</title>
        <authorList>
            <person name="Whitman W.B."/>
            <person name="Woyke T."/>
            <person name="Klenk H.P."/>
            <person name="Zhou Y."/>
            <person name="Lilburn T.G."/>
            <person name="Beck B.J."/>
            <person name="De Vos P."/>
            <person name="Vandamme P."/>
            <person name="Eisen J.A."/>
            <person name="Garrity G."/>
            <person name="Hugenholtz P."/>
            <person name="Kyrpides N.C."/>
        </authorList>
    </citation>
    <scope>NUCLEOTIDE SEQUENCE [LARGE SCALE GENOMIC DNA]</scope>
    <source>
        <strain evidence="6 7">VKM Ac-2540</strain>
    </source>
</reference>
<dbReference type="Gene3D" id="1.10.357.10">
    <property type="entry name" value="Tetracycline Repressor, domain 2"/>
    <property type="match status" value="1"/>
</dbReference>
<evidence type="ECO:0000313" key="6">
    <source>
        <dbReference type="EMBL" id="RZU10304.1"/>
    </source>
</evidence>
<evidence type="ECO:0000256" key="4">
    <source>
        <dbReference type="PROSITE-ProRule" id="PRU00335"/>
    </source>
</evidence>
<dbReference type="Pfam" id="PF16925">
    <property type="entry name" value="TetR_C_13"/>
    <property type="match status" value="1"/>
</dbReference>
<feature type="DNA-binding region" description="H-T-H motif" evidence="4">
    <location>
        <begin position="33"/>
        <end position="52"/>
    </location>
</feature>
<dbReference type="PROSITE" id="PS50977">
    <property type="entry name" value="HTH_TETR_2"/>
    <property type="match status" value="1"/>
</dbReference>
<dbReference type="Gene3D" id="1.10.10.60">
    <property type="entry name" value="Homeodomain-like"/>
    <property type="match status" value="1"/>
</dbReference>
<keyword evidence="7" id="KW-1185">Reference proteome</keyword>
<dbReference type="PRINTS" id="PR00455">
    <property type="entry name" value="HTHTETR"/>
</dbReference>
<organism evidence="6 7">
    <name type="scientific">Kribbella rubisoli</name>
    <dbReference type="NCBI Taxonomy" id="3075929"/>
    <lineage>
        <taxon>Bacteria</taxon>
        <taxon>Bacillati</taxon>
        <taxon>Actinomycetota</taxon>
        <taxon>Actinomycetes</taxon>
        <taxon>Propionibacteriales</taxon>
        <taxon>Kribbellaceae</taxon>
        <taxon>Kribbella</taxon>
    </lineage>
</organism>